<dbReference type="InterPro" id="IPR054597">
    <property type="entry name" value="FeeM_cat"/>
</dbReference>
<dbReference type="EMBL" id="JABWMJ010000002">
    <property type="protein sequence ID" value="NUZ05128.1"/>
    <property type="molecule type" value="Genomic_DNA"/>
</dbReference>
<accession>A0A7Y6NKZ0</accession>
<dbReference type="AlphaFoldDB" id="A0A7Y6NKZ0"/>
<proteinExistence type="predicted"/>
<dbReference type="RefSeq" id="WP_176066739.1">
    <property type="nucleotide sequence ID" value="NZ_JABWMJ010000002.1"/>
</dbReference>
<dbReference type="Proteomes" id="UP000529637">
    <property type="component" value="Unassembled WGS sequence"/>
</dbReference>
<evidence type="ECO:0000313" key="2">
    <source>
        <dbReference type="EMBL" id="NUZ05128.1"/>
    </source>
</evidence>
<dbReference type="Pfam" id="PF21926">
    <property type="entry name" value="FeeM"/>
    <property type="match status" value="1"/>
</dbReference>
<evidence type="ECO:0000259" key="1">
    <source>
        <dbReference type="Pfam" id="PF21926"/>
    </source>
</evidence>
<comment type="caution">
    <text evidence="2">The sequence shown here is derived from an EMBL/GenBank/DDBJ whole genome shotgun (WGS) entry which is preliminary data.</text>
</comment>
<keyword evidence="3" id="KW-1185">Reference proteome</keyword>
<gene>
    <name evidence="2" type="ORF">HQN59_05060</name>
</gene>
<organism evidence="2 3">
    <name type="scientific">Piscinibacter koreensis</name>
    <dbReference type="NCBI Taxonomy" id="2742824"/>
    <lineage>
        <taxon>Bacteria</taxon>
        <taxon>Pseudomonadati</taxon>
        <taxon>Pseudomonadota</taxon>
        <taxon>Betaproteobacteria</taxon>
        <taxon>Burkholderiales</taxon>
        <taxon>Sphaerotilaceae</taxon>
        <taxon>Piscinibacter</taxon>
    </lineage>
</organism>
<name>A0A7Y6NKZ0_9BURK</name>
<evidence type="ECO:0000313" key="3">
    <source>
        <dbReference type="Proteomes" id="UP000529637"/>
    </source>
</evidence>
<dbReference type="Gene3D" id="3.40.630.30">
    <property type="match status" value="1"/>
</dbReference>
<feature type="domain" description="N-acyl amino acid synthase FeeM catalytic core" evidence="1">
    <location>
        <begin position="53"/>
        <end position="201"/>
    </location>
</feature>
<protein>
    <submittedName>
        <fullName evidence="2">Long-chain N-acyl amino acid synthase</fullName>
    </submittedName>
</protein>
<dbReference type="SUPFAM" id="SSF55729">
    <property type="entry name" value="Acyl-CoA N-acyltransferases (Nat)"/>
    <property type="match status" value="1"/>
</dbReference>
<dbReference type="InterPro" id="IPR016181">
    <property type="entry name" value="Acyl_CoA_acyltransferase"/>
</dbReference>
<sequence>MSDNTIIGASFEAAPLRSMLTVPAELAPAEDEIEQRLFKIRAADTAGRRSSANILINRRYAWRGYSTKPLPEEQSLDRITLVASDHAATIGTMSIGFDGASGLLVEQLFGAEVDALRRAGCRICEFTQLAMDNVPGSKRVLASLFHVAYIYAYRVKGFDSLLIEVNPRHVKYYERILGFKVLGPERMNPRVNAPAVLLSLDFRHTEKQIGRFGGNPQLSSTERSLYPYAFSIAEEAGIVGRLKSAGDAPRASS</sequence>
<reference evidence="2 3" key="1">
    <citation type="submission" date="2020-06" db="EMBL/GenBank/DDBJ databases">
        <title>Schlegella sp. ID0723 isolated from air conditioner.</title>
        <authorList>
            <person name="Kim D.Y."/>
            <person name="Kim D.-U."/>
        </authorList>
    </citation>
    <scope>NUCLEOTIDE SEQUENCE [LARGE SCALE GENOMIC DNA]</scope>
    <source>
        <strain evidence="2 3">ID0723</strain>
    </source>
</reference>